<feature type="region of interest" description="Disordered" evidence="1">
    <location>
        <begin position="1"/>
        <end position="97"/>
    </location>
</feature>
<name>A0A5J5BCX1_9ASTE</name>
<organism evidence="2 3">
    <name type="scientific">Nyssa sinensis</name>
    <dbReference type="NCBI Taxonomy" id="561372"/>
    <lineage>
        <taxon>Eukaryota</taxon>
        <taxon>Viridiplantae</taxon>
        <taxon>Streptophyta</taxon>
        <taxon>Embryophyta</taxon>
        <taxon>Tracheophyta</taxon>
        <taxon>Spermatophyta</taxon>
        <taxon>Magnoliopsida</taxon>
        <taxon>eudicotyledons</taxon>
        <taxon>Gunneridae</taxon>
        <taxon>Pentapetalae</taxon>
        <taxon>asterids</taxon>
        <taxon>Cornales</taxon>
        <taxon>Nyssaceae</taxon>
        <taxon>Nyssa</taxon>
    </lineage>
</organism>
<reference evidence="2 3" key="1">
    <citation type="submission" date="2019-09" db="EMBL/GenBank/DDBJ databases">
        <title>A chromosome-level genome assembly of the Chinese tupelo Nyssa sinensis.</title>
        <authorList>
            <person name="Yang X."/>
            <person name="Kang M."/>
            <person name="Yang Y."/>
            <person name="Xiong H."/>
            <person name="Wang M."/>
            <person name="Zhang Z."/>
            <person name="Wang Z."/>
            <person name="Wu H."/>
            <person name="Ma T."/>
            <person name="Liu J."/>
            <person name="Xi Z."/>
        </authorList>
    </citation>
    <scope>NUCLEOTIDE SEQUENCE [LARGE SCALE GENOMIC DNA]</scope>
    <source>
        <strain evidence="2">J267</strain>
        <tissue evidence="2">Leaf</tissue>
    </source>
</reference>
<dbReference type="PANTHER" id="PTHR31008">
    <property type="entry name" value="COP1-INTERACTING PROTEIN-RELATED"/>
    <property type="match status" value="1"/>
</dbReference>
<evidence type="ECO:0000313" key="2">
    <source>
        <dbReference type="EMBL" id="KAA8540220.1"/>
    </source>
</evidence>
<gene>
    <name evidence="2" type="ORF">F0562_024217</name>
</gene>
<dbReference type="Proteomes" id="UP000325577">
    <property type="component" value="Linkage Group LG13"/>
</dbReference>
<dbReference type="PANTHER" id="PTHR31008:SF15">
    <property type="entry name" value="GPI-ANCHORED ADHESIN-LIKE PROTEIN"/>
    <property type="match status" value="1"/>
</dbReference>
<feature type="compositionally biased region" description="Polar residues" evidence="1">
    <location>
        <begin position="87"/>
        <end position="97"/>
    </location>
</feature>
<protein>
    <submittedName>
        <fullName evidence="2">Uncharacterized protein</fullName>
    </submittedName>
</protein>
<dbReference type="OrthoDB" id="767933at2759"/>
<sequence length="253" mass="27688">MSQESEKLVNSGSENGDPPISFSQVDHSLVGELPAAVPSTFHPVGSVQDSPGESPVSWNSRMLHPFSYPHETSDIDASADSPVGSPASWNSHSLNQTEVDAARMRKKWGSAQKPILVANSSNNQSRKDVTKGFKRLLKFGRKTRGTESLVDWISATTSEGDDDTEDGRDLANRSSEDLRKSRMGFSQGHPSDYSFNESEFFSEQVQALHSSIPAPPVNFKLREDHLSGSSIKAPRSFFSLSSFRSKGSDSKPR</sequence>
<feature type="compositionally biased region" description="Basic and acidic residues" evidence="1">
    <location>
        <begin position="167"/>
        <end position="180"/>
    </location>
</feature>
<evidence type="ECO:0000313" key="3">
    <source>
        <dbReference type="Proteomes" id="UP000325577"/>
    </source>
</evidence>
<evidence type="ECO:0000256" key="1">
    <source>
        <dbReference type="SAM" id="MobiDB-lite"/>
    </source>
</evidence>
<feature type="region of interest" description="Disordered" evidence="1">
    <location>
        <begin position="151"/>
        <end position="191"/>
    </location>
</feature>
<proteinExistence type="predicted"/>
<dbReference type="EMBL" id="CM018036">
    <property type="protein sequence ID" value="KAA8540220.1"/>
    <property type="molecule type" value="Genomic_DNA"/>
</dbReference>
<keyword evidence="3" id="KW-1185">Reference proteome</keyword>
<accession>A0A5J5BCX1</accession>
<feature type="compositionally biased region" description="Polar residues" evidence="1">
    <location>
        <begin position="47"/>
        <end position="60"/>
    </location>
</feature>
<dbReference type="AlphaFoldDB" id="A0A5J5BCX1"/>